<dbReference type="InterPro" id="IPR051261">
    <property type="entry name" value="NLR"/>
</dbReference>
<name>A0ABN9KP32_9NEOB</name>
<evidence type="ECO:0000259" key="5">
    <source>
        <dbReference type="Pfam" id="PF05729"/>
    </source>
</evidence>
<dbReference type="Gene3D" id="3.40.50.300">
    <property type="entry name" value="P-loop containing nucleotide triphosphate hydrolases"/>
    <property type="match status" value="1"/>
</dbReference>
<feature type="domain" description="NOD1/2 winged helix" evidence="6">
    <location>
        <begin position="202"/>
        <end position="241"/>
    </location>
</feature>
<keyword evidence="2" id="KW-0677">Repeat</keyword>
<dbReference type="EMBL" id="CAUEEQ010000814">
    <property type="protein sequence ID" value="CAJ0918023.1"/>
    <property type="molecule type" value="Genomic_DNA"/>
</dbReference>
<evidence type="ECO:0000256" key="2">
    <source>
        <dbReference type="ARBA" id="ARBA00022737"/>
    </source>
</evidence>
<protein>
    <recommendedName>
        <fullName evidence="9">NACHT domain-containing protein</fullName>
    </recommendedName>
</protein>
<keyword evidence="1" id="KW-0433">Leucine-rich repeat</keyword>
<keyword evidence="3" id="KW-0547">Nucleotide-binding</keyword>
<gene>
    <name evidence="7" type="ORF">RIMI_LOCUS662840</name>
</gene>
<dbReference type="PANTHER" id="PTHR24106">
    <property type="entry name" value="NACHT, LRR AND CARD DOMAINS-CONTAINING"/>
    <property type="match status" value="1"/>
</dbReference>
<evidence type="ECO:0000256" key="4">
    <source>
        <dbReference type="ARBA" id="ARBA00022840"/>
    </source>
</evidence>
<evidence type="ECO:0000313" key="8">
    <source>
        <dbReference type="Proteomes" id="UP001176940"/>
    </source>
</evidence>
<keyword evidence="4" id="KW-0067">ATP-binding</keyword>
<feature type="domain" description="NACHT" evidence="5">
    <location>
        <begin position="2"/>
        <end position="121"/>
    </location>
</feature>
<keyword evidence="8" id="KW-1185">Reference proteome</keyword>
<proteinExistence type="predicted"/>
<organism evidence="7 8">
    <name type="scientific">Ranitomeya imitator</name>
    <name type="common">mimic poison frog</name>
    <dbReference type="NCBI Taxonomy" id="111125"/>
    <lineage>
        <taxon>Eukaryota</taxon>
        <taxon>Metazoa</taxon>
        <taxon>Chordata</taxon>
        <taxon>Craniata</taxon>
        <taxon>Vertebrata</taxon>
        <taxon>Euteleostomi</taxon>
        <taxon>Amphibia</taxon>
        <taxon>Batrachia</taxon>
        <taxon>Anura</taxon>
        <taxon>Neobatrachia</taxon>
        <taxon>Hyloidea</taxon>
        <taxon>Dendrobatidae</taxon>
        <taxon>Dendrobatinae</taxon>
        <taxon>Ranitomeya</taxon>
    </lineage>
</organism>
<sequence>MSLKTLLYEQCCWPPDQLQDEIFQYILDNPRQVLITFDGFDEFRFVFTDDSKHCSPTEPTSIADLVFNLIQGNLMKDCIKMVTSRPDVVNVSLRKYVRKELHVKGFSEEGIELFIKKHHRNTDTAGDIISLVKANSSLHGLCNIPVFCWIASKCHKQLIGCGSKTPQTMTDMYVLTLKHFLLHSSANLKGAENILSKDIDSIRHLGKLALNGLCQQLYVFSYSDVSKEGLTEEDLSLGFLVLSRNFQFR</sequence>
<evidence type="ECO:0000313" key="7">
    <source>
        <dbReference type="EMBL" id="CAJ0918023.1"/>
    </source>
</evidence>
<dbReference type="Proteomes" id="UP001176940">
    <property type="component" value="Unassembled WGS sequence"/>
</dbReference>
<dbReference type="Pfam" id="PF05729">
    <property type="entry name" value="NACHT"/>
    <property type="match status" value="1"/>
</dbReference>
<dbReference type="InterPro" id="IPR007111">
    <property type="entry name" value="NACHT_NTPase"/>
</dbReference>
<evidence type="ECO:0008006" key="9">
    <source>
        <dbReference type="Google" id="ProtNLM"/>
    </source>
</evidence>
<evidence type="ECO:0000259" key="6">
    <source>
        <dbReference type="Pfam" id="PF17779"/>
    </source>
</evidence>
<evidence type="ECO:0000256" key="3">
    <source>
        <dbReference type="ARBA" id="ARBA00022741"/>
    </source>
</evidence>
<comment type="caution">
    <text evidence="7">The sequence shown here is derived from an EMBL/GenBank/DDBJ whole genome shotgun (WGS) entry which is preliminary data.</text>
</comment>
<dbReference type="InterPro" id="IPR041075">
    <property type="entry name" value="NOD1/2_WH"/>
</dbReference>
<evidence type="ECO:0000256" key="1">
    <source>
        <dbReference type="ARBA" id="ARBA00022614"/>
    </source>
</evidence>
<reference evidence="7" key="1">
    <citation type="submission" date="2023-07" db="EMBL/GenBank/DDBJ databases">
        <authorList>
            <person name="Stuckert A."/>
        </authorList>
    </citation>
    <scope>NUCLEOTIDE SEQUENCE</scope>
</reference>
<dbReference type="InterPro" id="IPR027417">
    <property type="entry name" value="P-loop_NTPase"/>
</dbReference>
<accession>A0ABN9KP32</accession>
<dbReference type="Pfam" id="PF17779">
    <property type="entry name" value="WHD_NOD2"/>
    <property type="match status" value="1"/>
</dbReference>